<dbReference type="InterPro" id="IPR000792">
    <property type="entry name" value="Tscrpt_reg_LuxR_C"/>
</dbReference>
<dbReference type="InterPro" id="IPR016032">
    <property type="entry name" value="Sig_transdc_resp-reg_C-effctor"/>
</dbReference>
<dbReference type="Gene3D" id="3.40.50.2300">
    <property type="match status" value="1"/>
</dbReference>
<evidence type="ECO:0000313" key="6">
    <source>
        <dbReference type="Proteomes" id="UP000093695"/>
    </source>
</evidence>
<dbReference type="AlphaFoldDB" id="A0A193CBK7"/>
<dbReference type="Proteomes" id="UP000093695">
    <property type="component" value="Chromosome"/>
</dbReference>
<dbReference type="CDD" id="cd06170">
    <property type="entry name" value="LuxR_C_like"/>
    <property type="match status" value="1"/>
</dbReference>
<protein>
    <recommendedName>
        <fullName evidence="4">HTH luxR-type domain-containing protein</fullName>
    </recommendedName>
</protein>
<dbReference type="STRING" id="31958.SD37_10280"/>
<evidence type="ECO:0000256" key="1">
    <source>
        <dbReference type="ARBA" id="ARBA00023015"/>
    </source>
</evidence>
<evidence type="ECO:0000256" key="2">
    <source>
        <dbReference type="ARBA" id="ARBA00023125"/>
    </source>
</evidence>
<feature type="domain" description="HTH luxR-type" evidence="4">
    <location>
        <begin position="132"/>
        <end position="197"/>
    </location>
</feature>
<sequence length="200" mass="21866">MDGQQGHRFRALLVDPHPARRLSLASRLETMGAETVASHAVCTYPSRVEGYDLVLLHLCQDPQETADLVKDQRRLGRRHVMVIASDHDPAPALAAFAAQAVGYLVDRFDPAPVDVSGKRVEPSGDSLKPETHERDVRGLSGRELDVLALVADGKSNREIGVELGLSLNTVKGHLVQISRKLHTGDRSRMVLLALRYGVLS</sequence>
<dbReference type="GO" id="GO:0006355">
    <property type="term" value="P:regulation of DNA-templated transcription"/>
    <property type="evidence" value="ECO:0007669"/>
    <property type="project" value="InterPro"/>
</dbReference>
<evidence type="ECO:0000259" key="4">
    <source>
        <dbReference type="PROSITE" id="PS50043"/>
    </source>
</evidence>
<keyword evidence="3" id="KW-0804">Transcription</keyword>
<accession>A0A193CBK7</accession>
<dbReference type="InterPro" id="IPR011006">
    <property type="entry name" value="CheY-like_superfamily"/>
</dbReference>
<keyword evidence="1" id="KW-0805">Transcription regulation</keyword>
<dbReference type="PRINTS" id="PR00038">
    <property type="entry name" value="HTHLUXR"/>
</dbReference>
<proteinExistence type="predicted"/>
<organism evidence="5 6">
    <name type="scientific">Amycolatopsis orientalis</name>
    <name type="common">Nocardia orientalis</name>
    <dbReference type="NCBI Taxonomy" id="31958"/>
    <lineage>
        <taxon>Bacteria</taxon>
        <taxon>Bacillati</taxon>
        <taxon>Actinomycetota</taxon>
        <taxon>Actinomycetes</taxon>
        <taxon>Pseudonocardiales</taxon>
        <taxon>Pseudonocardiaceae</taxon>
        <taxon>Amycolatopsis</taxon>
    </lineage>
</organism>
<keyword evidence="6" id="KW-1185">Reference proteome</keyword>
<name>A0A193CBK7_AMYOR</name>
<gene>
    <name evidence="5" type="ORF">SD37_10280</name>
</gene>
<evidence type="ECO:0000256" key="3">
    <source>
        <dbReference type="ARBA" id="ARBA00023163"/>
    </source>
</evidence>
<dbReference type="PROSITE" id="PS50043">
    <property type="entry name" value="HTH_LUXR_2"/>
    <property type="match status" value="1"/>
</dbReference>
<dbReference type="SMART" id="SM00421">
    <property type="entry name" value="HTH_LUXR"/>
    <property type="match status" value="1"/>
</dbReference>
<dbReference type="Pfam" id="PF00196">
    <property type="entry name" value="GerE"/>
    <property type="match status" value="1"/>
</dbReference>
<dbReference type="EMBL" id="CP016174">
    <property type="protein sequence ID" value="ANN21690.1"/>
    <property type="molecule type" value="Genomic_DNA"/>
</dbReference>
<dbReference type="PANTHER" id="PTHR44688">
    <property type="entry name" value="DNA-BINDING TRANSCRIPTIONAL ACTIVATOR DEVR_DOSR"/>
    <property type="match status" value="1"/>
</dbReference>
<dbReference type="SUPFAM" id="SSF52172">
    <property type="entry name" value="CheY-like"/>
    <property type="match status" value="1"/>
</dbReference>
<dbReference type="PANTHER" id="PTHR44688:SF16">
    <property type="entry name" value="DNA-BINDING TRANSCRIPTIONAL ACTIVATOR DEVR_DOSR"/>
    <property type="match status" value="1"/>
</dbReference>
<dbReference type="GO" id="GO:0003677">
    <property type="term" value="F:DNA binding"/>
    <property type="evidence" value="ECO:0007669"/>
    <property type="project" value="UniProtKB-KW"/>
</dbReference>
<keyword evidence="2" id="KW-0238">DNA-binding</keyword>
<dbReference type="SUPFAM" id="SSF46894">
    <property type="entry name" value="C-terminal effector domain of the bipartite response regulators"/>
    <property type="match status" value="1"/>
</dbReference>
<evidence type="ECO:0000313" key="5">
    <source>
        <dbReference type="EMBL" id="ANN21690.1"/>
    </source>
</evidence>
<reference evidence="5 6" key="1">
    <citation type="journal article" date="2015" name="Genome Announc.">
        <title>Draft Genome Sequence of Norvancomycin-Producing Strain Amycolatopsis orientalis CPCC200066.</title>
        <authorList>
            <person name="Lei X."/>
            <person name="Yuan F."/>
            <person name="Shi Y."/>
            <person name="Li X."/>
            <person name="Wang L."/>
            <person name="Hong B."/>
        </authorList>
    </citation>
    <scope>NUCLEOTIDE SEQUENCE [LARGE SCALE GENOMIC DNA]</scope>
    <source>
        <strain evidence="5 6">B-37</strain>
    </source>
</reference>
<dbReference type="KEGG" id="aori:SD37_10280"/>